<dbReference type="AlphaFoldDB" id="A0A9P1FHU0"/>
<dbReference type="EMBL" id="CAMXCT020000184">
    <property type="protein sequence ID" value="CAL1128545.1"/>
    <property type="molecule type" value="Genomic_DNA"/>
</dbReference>
<organism evidence="3">
    <name type="scientific">Cladocopium goreaui</name>
    <dbReference type="NCBI Taxonomy" id="2562237"/>
    <lineage>
        <taxon>Eukaryota</taxon>
        <taxon>Sar</taxon>
        <taxon>Alveolata</taxon>
        <taxon>Dinophyceae</taxon>
        <taxon>Suessiales</taxon>
        <taxon>Symbiodiniaceae</taxon>
        <taxon>Cladocopium</taxon>
    </lineage>
</organism>
<sequence>MERSPLGRFVRFNRKLGSGSYKVVFLGFDNDTGMEVAWNIISFQNLDKKAKKRISEEINMLKTLKHPKIIAFINAWTNKEKEQVCFITERITGGSLLQYIKRINAPLKQKVIKNWCRQILEGLDYLHTRPDPVIHRDLKCDNIFINGNRGDIVIGDLGLSTTLKASCARSIVGTIDFIAPEIYDEKYGTAVDIYAFGMVLLEMIGREQPWSECETHGQVYKKVMAGERPRNLLRVKDELLRGIVMQCSRMKPEDRPSAAQLLAHSWLKEDENAGGLCELLAPDEAPSTVPDLDIFPKLQLEQIPEEDEEMEATAEAASNLPATPEVASASSSAVPSVPAAAEAVPAIPSLNSAASLPSVEAPAASPEVASASSSAVLSVPAAAEAVPAIPSLNSAASLPSVEAPAATPEVASASSSAVPSVPAAAEAVPAIPSLNSAASLPSAATCVRRDRTSTRASTATS</sequence>
<evidence type="ECO:0000313" key="4">
    <source>
        <dbReference type="EMBL" id="CAL1128545.1"/>
    </source>
</evidence>
<evidence type="ECO:0000313" key="3">
    <source>
        <dbReference type="EMBL" id="CAI3975170.1"/>
    </source>
</evidence>
<feature type="region of interest" description="Disordered" evidence="1">
    <location>
        <begin position="306"/>
        <end position="327"/>
    </location>
</feature>
<dbReference type="GO" id="GO:0005524">
    <property type="term" value="F:ATP binding"/>
    <property type="evidence" value="ECO:0007669"/>
    <property type="project" value="InterPro"/>
</dbReference>
<dbReference type="InterPro" id="IPR011009">
    <property type="entry name" value="Kinase-like_dom_sf"/>
</dbReference>
<comment type="caution">
    <text evidence="3">The sequence shown here is derived from an EMBL/GenBank/DDBJ whole genome shotgun (WGS) entry which is preliminary data.</text>
</comment>
<dbReference type="Gene3D" id="3.30.200.20">
    <property type="entry name" value="Phosphorylase Kinase, domain 1"/>
    <property type="match status" value="1"/>
</dbReference>
<dbReference type="Proteomes" id="UP001152797">
    <property type="component" value="Unassembled WGS sequence"/>
</dbReference>
<dbReference type="InterPro" id="IPR000719">
    <property type="entry name" value="Prot_kinase_dom"/>
</dbReference>
<proteinExistence type="predicted"/>
<dbReference type="SMART" id="SM00220">
    <property type="entry name" value="S_TKc"/>
    <property type="match status" value="1"/>
</dbReference>
<keyword evidence="5" id="KW-0418">Kinase</keyword>
<dbReference type="PROSITE" id="PS50011">
    <property type="entry name" value="PROTEIN_KINASE_DOM"/>
    <property type="match status" value="1"/>
</dbReference>
<feature type="compositionally biased region" description="Low complexity" evidence="1">
    <location>
        <begin position="313"/>
        <end position="327"/>
    </location>
</feature>
<keyword evidence="6" id="KW-1185">Reference proteome</keyword>
<dbReference type="SUPFAM" id="SSF56112">
    <property type="entry name" value="Protein kinase-like (PK-like)"/>
    <property type="match status" value="1"/>
</dbReference>
<dbReference type="PANTHER" id="PTHR13902">
    <property type="entry name" value="SERINE/THREONINE-PROTEIN KINASE WNK WITH NO LYSINE -RELATED"/>
    <property type="match status" value="1"/>
</dbReference>
<feature type="domain" description="Protein kinase" evidence="2">
    <location>
        <begin position="10"/>
        <end position="267"/>
    </location>
</feature>
<accession>A0A9P1FHU0</accession>
<reference evidence="4" key="2">
    <citation type="submission" date="2024-04" db="EMBL/GenBank/DDBJ databases">
        <authorList>
            <person name="Chen Y."/>
            <person name="Shah S."/>
            <person name="Dougan E. K."/>
            <person name="Thang M."/>
            <person name="Chan C."/>
        </authorList>
    </citation>
    <scope>NUCLEOTIDE SEQUENCE [LARGE SCALE GENOMIC DNA]</scope>
</reference>
<dbReference type="GO" id="GO:0004672">
    <property type="term" value="F:protein kinase activity"/>
    <property type="evidence" value="ECO:0007669"/>
    <property type="project" value="InterPro"/>
</dbReference>
<dbReference type="Gene3D" id="1.10.510.10">
    <property type="entry name" value="Transferase(Phosphotransferase) domain 1"/>
    <property type="match status" value="1"/>
</dbReference>
<keyword evidence="5" id="KW-0808">Transferase</keyword>
<dbReference type="PROSITE" id="PS00108">
    <property type="entry name" value="PROTEIN_KINASE_ST"/>
    <property type="match status" value="1"/>
</dbReference>
<evidence type="ECO:0000256" key="1">
    <source>
        <dbReference type="SAM" id="MobiDB-lite"/>
    </source>
</evidence>
<evidence type="ECO:0000259" key="2">
    <source>
        <dbReference type="PROSITE" id="PS50011"/>
    </source>
</evidence>
<dbReference type="EMBL" id="CAMXCT030000184">
    <property type="protein sequence ID" value="CAL4762482.1"/>
    <property type="molecule type" value="Genomic_DNA"/>
</dbReference>
<gene>
    <name evidence="3" type="ORF">C1SCF055_LOCUS3523</name>
</gene>
<dbReference type="EMBL" id="CAMXCT010000184">
    <property type="protein sequence ID" value="CAI3975170.1"/>
    <property type="molecule type" value="Genomic_DNA"/>
</dbReference>
<protein>
    <submittedName>
        <fullName evidence="5">Serine/threonine-protein kinase WNK4 (Protei n kinase lysine-deficient 4) (Protein kinase with no lysine 4)</fullName>
    </submittedName>
</protein>
<reference evidence="3" key="1">
    <citation type="submission" date="2022-10" db="EMBL/GenBank/DDBJ databases">
        <authorList>
            <person name="Chen Y."/>
            <person name="Dougan E. K."/>
            <person name="Chan C."/>
            <person name="Rhodes N."/>
            <person name="Thang M."/>
        </authorList>
    </citation>
    <scope>NUCLEOTIDE SEQUENCE</scope>
</reference>
<evidence type="ECO:0000313" key="6">
    <source>
        <dbReference type="Proteomes" id="UP001152797"/>
    </source>
</evidence>
<dbReference type="Pfam" id="PF00069">
    <property type="entry name" value="Pkinase"/>
    <property type="match status" value="1"/>
</dbReference>
<feature type="region of interest" description="Disordered" evidence="1">
    <location>
        <begin position="439"/>
        <end position="461"/>
    </location>
</feature>
<dbReference type="InterPro" id="IPR050588">
    <property type="entry name" value="WNK_Ser-Thr_kinase"/>
</dbReference>
<evidence type="ECO:0000313" key="5">
    <source>
        <dbReference type="EMBL" id="CAL4762482.1"/>
    </source>
</evidence>
<name>A0A9P1FHU0_9DINO</name>
<dbReference type="OrthoDB" id="4062651at2759"/>
<dbReference type="InterPro" id="IPR008271">
    <property type="entry name" value="Ser/Thr_kinase_AS"/>
</dbReference>